<evidence type="ECO:0000256" key="1">
    <source>
        <dbReference type="SAM" id="Phobius"/>
    </source>
</evidence>
<sequence length="285" mass="30967">MQRRISVLIIIFVLLLGIAFWVWQEISTRTQNLRVAFLDVGQGDAALVLFPGATQVLIDGGPDRSILGELGRIMPPSDKTIELVVLTHPDADHLAGLIPILDSYRIERILETGIRKDTELSQQWEQALAREGAERITAGKAARLRIGKYGVFDVLWPTESHDGEVIETPNNLGVVARLQYGATSFLFPGDIEASTESKLVTCCSAAIDSDVLKVSHHGSKTSSFPSFLEAVSPNSAIISVGKENRYGHPTQQALGRLAEVGAKILRTDEAGTVIIESSGRTIMVK</sequence>
<evidence type="ECO:0000259" key="2">
    <source>
        <dbReference type="SMART" id="SM00849"/>
    </source>
</evidence>
<evidence type="ECO:0000313" key="4">
    <source>
        <dbReference type="Proteomes" id="UP000177629"/>
    </source>
</evidence>
<keyword evidence="1" id="KW-0472">Membrane</keyword>
<dbReference type="Pfam" id="PF00753">
    <property type="entry name" value="Lactamase_B"/>
    <property type="match status" value="1"/>
</dbReference>
<dbReference type="CDD" id="cd07731">
    <property type="entry name" value="ComA-like_MBL-fold"/>
    <property type="match status" value="1"/>
</dbReference>
<gene>
    <name evidence="3" type="ORF">A2806_02865</name>
</gene>
<keyword evidence="1" id="KW-0812">Transmembrane</keyword>
<proteinExistence type="predicted"/>
<dbReference type="InterPro" id="IPR035681">
    <property type="entry name" value="ComA-like_MBL"/>
</dbReference>
<comment type="caution">
    <text evidence="3">The sequence shown here is derived from an EMBL/GenBank/DDBJ whole genome shotgun (WGS) entry which is preliminary data.</text>
</comment>
<name>A0A1G2PJJ9_9BACT</name>
<feature type="transmembrane region" description="Helical" evidence="1">
    <location>
        <begin position="5"/>
        <end position="23"/>
    </location>
</feature>
<dbReference type="AlphaFoldDB" id="A0A1G2PJJ9"/>
<accession>A0A1G2PJJ9</accession>
<dbReference type="STRING" id="1802362.A2806_02865"/>
<dbReference type="PANTHER" id="PTHR30619:SF1">
    <property type="entry name" value="RECOMBINATION PROTEIN 2"/>
    <property type="match status" value="1"/>
</dbReference>
<dbReference type="InterPro" id="IPR001279">
    <property type="entry name" value="Metallo-B-lactamas"/>
</dbReference>
<feature type="domain" description="Metallo-beta-lactamase" evidence="2">
    <location>
        <begin position="42"/>
        <end position="242"/>
    </location>
</feature>
<reference evidence="3 4" key="1">
    <citation type="journal article" date="2016" name="Nat. Commun.">
        <title>Thousands of microbial genomes shed light on interconnected biogeochemical processes in an aquifer system.</title>
        <authorList>
            <person name="Anantharaman K."/>
            <person name="Brown C.T."/>
            <person name="Hug L.A."/>
            <person name="Sharon I."/>
            <person name="Castelle C.J."/>
            <person name="Probst A.J."/>
            <person name="Thomas B.C."/>
            <person name="Singh A."/>
            <person name="Wilkins M.J."/>
            <person name="Karaoz U."/>
            <person name="Brodie E.L."/>
            <person name="Williams K.H."/>
            <person name="Hubbard S.S."/>
            <person name="Banfield J.F."/>
        </authorList>
    </citation>
    <scope>NUCLEOTIDE SEQUENCE [LARGE SCALE GENOMIC DNA]</scope>
</reference>
<dbReference type="InterPro" id="IPR036866">
    <property type="entry name" value="RibonucZ/Hydroxyglut_hydro"/>
</dbReference>
<protein>
    <recommendedName>
        <fullName evidence="2">Metallo-beta-lactamase domain-containing protein</fullName>
    </recommendedName>
</protein>
<dbReference type="PANTHER" id="PTHR30619">
    <property type="entry name" value="DNA INTERNALIZATION/COMPETENCE PROTEIN COMEC/REC2"/>
    <property type="match status" value="1"/>
</dbReference>
<dbReference type="InterPro" id="IPR052159">
    <property type="entry name" value="Competence_DNA_uptake"/>
</dbReference>
<keyword evidence="1" id="KW-1133">Transmembrane helix</keyword>
<dbReference type="SMART" id="SM00849">
    <property type="entry name" value="Lactamase_B"/>
    <property type="match status" value="1"/>
</dbReference>
<dbReference type="Gene3D" id="3.60.15.10">
    <property type="entry name" value="Ribonuclease Z/Hydroxyacylglutathione hydrolase-like"/>
    <property type="match status" value="1"/>
</dbReference>
<dbReference type="EMBL" id="MHSS01000006">
    <property type="protein sequence ID" value="OHA48515.1"/>
    <property type="molecule type" value="Genomic_DNA"/>
</dbReference>
<dbReference type="SUPFAM" id="SSF56281">
    <property type="entry name" value="Metallo-hydrolase/oxidoreductase"/>
    <property type="match status" value="1"/>
</dbReference>
<evidence type="ECO:0000313" key="3">
    <source>
        <dbReference type="EMBL" id="OHA48515.1"/>
    </source>
</evidence>
<organism evidence="3 4">
    <name type="scientific">Candidatus Terrybacteria bacterium RIFCSPHIGHO2_01_FULL_48_17</name>
    <dbReference type="NCBI Taxonomy" id="1802362"/>
    <lineage>
        <taxon>Bacteria</taxon>
        <taxon>Candidatus Terryibacteriota</taxon>
    </lineage>
</organism>
<dbReference type="Proteomes" id="UP000177629">
    <property type="component" value="Unassembled WGS sequence"/>
</dbReference>